<evidence type="ECO:0000313" key="2">
    <source>
        <dbReference type="EMBL" id="RBM03759.1"/>
    </source>
</evidence>
<name>A0A365YMI2_9MICC</name>
<dbReference type="EMBL" id="POAF01000001">
    <property type="protein sequence ID" value="RBM03759.1"/>
    <property type="molecule type" value="Genomic_DNA"/>
</dbReference>
<organism evidence="2 3">
    <name type="scientific">Glutamicibacter soli</name>
    <dbReference type="NCBI Taxonomy" id="453836"/>
    <lineage>
        <taxon>Bacteria</taxon>
        <taxon>Bacillati</taxon>
        <taxon>Actinomycetota</taxon>
        <taxon>Actinomycetes</taxon>
        <taxon>Micrococcales</taxon>
        <taxon>Micrococcaceae</taxon>
        <taxon>Glutamicibacter</taxon>
    </lineage>
</organism>
<accession>A0A365YMI2</accession>
<evidence type="ECO:0000256" key="1">
    <source>
        <dbReference type="SAM" id="MobiDB-lite"/>
    </source>
</evidence>
<proteinExistence type="predicted"/>
<feature type="region of interest" description="Disordered" evidence="1">
    <location>
        <begin position="80"/>
        <end position="99"/>
    </location>
</feature>
<gene>
    <name evidence="2" type="ORF">C1H84_00155</name>
</gene>
<protein>
    <submittedName>
        <fullName evidence="2">Uncharacterized protein</fullName>
    </submittedName>
</protein>
<sequence length="99" mass="10433">MAAASVAYAATVYCSSVTKATAAEESARKQVEWAIDMAVSDSSAKRIVGLSFIDVLLGKHGAVLEELMYQVVLQGSGSVVDDEEAAGDNEREADDDYAI</sequence>
<comment type="caution">
    <text evidence="2">The sequence shown here is derived from an EMBL/GenBank/DDBJ whole genome shotgun (WGS) entry which is preliminary data.</text>
</comment>
<reference evidence="2 3" key="1">
    <citation type="submission" date="2018-01" db="EMBL/GenBank/DDBJ databases">
        <title>Glutamicibacter soli strain NHPC-3 Whole genome sequence and assembly.</title>
        <authorList>
            <person name="Choudhury P."/>
            <person name="Gupta D."/>
            <person name="Sengupta K."/>
            <person name="Jawed A."/>
            <person name="Sultana N."/>
            <person name="Saha P."/>
        </authorList>
    </citation>
    <scope>NUCLEOTIDE SEQUENCE [LARGE SCALE GENOMIC DNA]</scope>
    <source>
        <strain evidence="2 3">NHPC-3</strain>
    </source>
</reference>
<keyword evidence="3" id="KW-1185">Reference proteome</keyword>
<evidence type="ECO:0000313" key="3">
    <source>
        <dbReference type="Proteomes" id="UP000252167"/>
    </source>
</evidence>
<dbReference type="Proteomes" id="UP000252167">
    <property type="component" value="Unassembled WGS sequence"/>
</dbReference>
<dbReference type="AlphaFoldDB" id="A0A365YMI2"/>
<dbReference type="RefSeq" id="WP_113606223.1">
    <property type="nucleotide sequence ID" value="NZ_CM125969.1"/>
</dbReference>